<protein>
    <submittedName>
        <fullName evidence="2">Uncharacterized protein</fullName>
    </submittedName>
</protein>
<evidence type="ECO:0000313" key="2">
    <source>
        <dbReference type="EMBL" id="KZO93253.1"/>
    </source>
</evidence>
<name>A0A167J540_CALVF</name>
<evidence type="ECO:0000313" key="3">
    <source>
        <dbReference type="Proteomes" id="UP000076738"/>
    </source>
</evidence>
<keyword evidence="3" id="KW-1185">Reference proteome</keyword>
<accession>A0A167J540</accession>
<proteinExistence type="predicted"/>
<evidence type="ECO:0000256" key="1">
    <source>
        <dbReference type="SAM" id="MobiDB-lite"/>
    </source>
</evidence>
<dbReference type="EMBL" id="KV417303">
    <property type="protein sequence ID" value="KZO93253.1"/>
    <property type="molecule type" value="Genomic_DNA"/>
</dbReference>
<dbReference type="AlphaFoldDB" id="A0A167J540"/>
<reference evidence="2 3" key="1">
    <citation type="journal article" date="2016" name="Mol. Biol. Evol.">
        <title>Comparative Genomics of Early-Diverging Mushroom-Forming Fungi Provides Insights into the Origins of Lignocellulose Decay Capabilities.</title>
        <authorList>
            <person name="Nagy L.G."/>
            <person name="Riley R."/>
            <person name="Tritt A."/>
            <person name="Adam C."/>
            <person name="Daum C."/>
            <person name="Floudas D."/>
            <person name="Sun H."/>
            <person name="Yadav J.S."/>
            <person name="Pangilinan J."/>
            <person name="Larsson K.H."/>
            <person name="Matsuura K."/>
            <person name="Barry K."/>
            <person name="Labutti K."/>
            <person name="Kuo R."/>
            <person name="Ohm R.A."/>
            <person name="Bhattacharya S.S."/>
            <person name="Shirouzu T."/>
            <person name="Yoshinaga Y."/>
            <person name="Martin F.M."/>
            <person name="Grigoriev I.V."/>
            <person name="Hibbett D.S."/>
        </authorList>
    </citation>
    <scope>NUCLEOTIDE SEQUENCE [LARGE SCALE GENOMIC DNA]</scope>
    <source>
        <strain evidence="2 3">TUFC12733</strain>
    </source>
</reference>
<organism evidence="2 3">
    <name type="scientific">Calocera viscosa (strain TUFC12733)</name>
    <dbReference type="NCBI Taxonomy" id="1330018"/>
    <lineage>
        <taxon>Eukaryota</taxon>
        <taxon>Fungi</taxon>
        <taxon>Dikarya</taxon>
        <taxon>Basidiomycota</taxon>
        <taxon>Agaricomycotina</taxon>
        <taxon>Dacrymycetes</taxon>
        <taxon>Dacrymycetales</taxon>
        <taxon>Dacrymycetaceae</taxon>
        <taxon>Calocera</taxon>
    </lineage>
</organism>
<feature type="region of interest" description="Disordered" evidence="1">
    <location>
        <begin position="148"/>
        <end position="171"/>
    </location>
</feature>
<gene>
    <name evidence="2" type="ORF">CALVIDRAFT_540235</name>
</gene>
<dbReference type="Proteomes" id="UP000076738">
    <property type="component" value="Unassembled WGS sequence"/>
</dbReference>
<sequence length="171" mass="18222">MRTTYLPFAVARRAFKTSPVPALRCTSLSSSSSNSRESLASLSFAFSFSFPTVMNFEFGTGALALCCRLLRFDGGDPEAADVRERGGREASARLGLIIWKLAPIAVVVEVVDRALSYIDGAPSFELNDGGWEENTDMFGSAGCQKGFEAAGGRRGEPARRASVRGAGGVRV</sequence>